<evidence type="ECO:0000313" key="5">
    <source>
        <dbReference type="EMBL" id="GGB76843.1"/>
    </source>
</evidence>
<evidence type="ECO:0000256" key="2">
    <source>
        <dbReference type="ARBA" id="ARBA00023002"/>
    </source>
</evidence>
<dbReference type="InterPro" id="IPR036291">
    <property type="entry name" value="NAD(P)-bd_dom_sf"/>
</dbReference>
<reference evidence="5" key="1">
    <citation type="journal article" date="2014" name="Int. J. Syst. Evol. Microbiol.">
        <title>Complete genome sequence of Corynebacterium casei LMG S-19264T (=DSM 44701T), isolated from a smear-ripened cheese.</title>
        <authorList>
            <consortium name="US DOE Joint Genome Institute (JGI-PGF)"/>
            <person name="Walter F."/>
            <person name="Albersmeier A."/>
            <person name="Kalinowski J."/>
            <person name="Ruckert C."/>
        </authorList>
    </citation>
    <scope>NUCLEOTIDE SEQUENCE</scope>
    <source>
        <strain evidence="5">CGMCC 1.10749</strain>
    </source>
</reference>
<comment type="similarity">
    <text evidence="1 3">Belongs to the short-chain dehydrogenases/reductases (SDR) family.</text>
</comment>
<evidence type="ECO:0000259" key="4">
    <source>
        <dbReference type="SMART" id="SM00822"/>
    </source>
</evidence>
<proteinExistence type="inferred from homology"/>
<dbReference type="RefSeq" id="WP_156971578.1">
    <property type="nucleotide sequence ID" value="NZ_BMEA01000001.1"/>
</dbReference>
<keyword evidence="2" id="KW-0560">Oxidoreductase</keyword>
<protein>
    <submittedName>
        <fullName evidence="5">NAD(P)-dependent oxidoreductase</fullName>
    </submittedName>
</protein>
<dbReference type="InterPro" id="IPR002347">
    <property type="entry name" value="SDR_fam"/>
</dbReference>
<dbReference type="Gene3D" id="3.40.50.720">
    <property type="entry name" value="NAD(P)-binding Rossmann-like Domain"/>
    <property type="match status" value="1"/>
</dbReference>
<dbReference type="SUPFAM" id="SSF51735">
    <property type="entry name" value="NAD(P)-binding Rossmann-fold domains"/>
    <property type="match status" value="1"/>
</dbReference>
<organism evidence="5 6">
    <name type="scientific">Knoellia flava</name>
    <dbReference type="NCBI Taxonomy" id="913969"/>
    <lineage>
        <taxon>Bacteria</taxon>
        <taxon>Bacillati</taxon>
        <taxon>Actinomycetota</taxon>
        <taxon>Actinomycetes</taxon>
        <taxon>Micrococcales</taxon>
        <taxon>Intrasporangiaceae</taxon>
        <taxon>Knoellia</taxon>
    </lineage>
</organism>
<sequence>MRTTSAHVLLTGATGTIGAALARRLGAQGARVTMVARTPDVLEALADATGGAAVAADLCDPNRLRGLVDEVEAQQGPVDILVNNAGVETSAHLTDLSAEQLRTTLDLNLAAPLELCRQVLPGMLDRGRGHLVNISSLAGVATFPGLAAYGASKAGLTHGTSGLRADLRGTPVRTLTVEIGPVASEMMERINGHGPSAASFSRVLRARLLTMLDPDDVAREVVRAIEQDRPHLRLPRRAAPLAAVTGVPRALARVALTGIPTASSTGDDRGGGGS</sequence>
<feature type="domain" description="Ketoreductase" evidence="4">
    <location>
        <begin position="6"/>
        <end position="185"/>
    </location>
</feature>
<dbReference type="Proteomes" id="UP000628079">
    <property type="component" value="Unassembled WGS sequence"/>
</dbReference>
<dbReference type="GO" id="GO:0016491">
    <property type="term" value="F:oxidoreductase activity"/>
    <property type="evidence" value="ECO:0007669"/>
    <property type="project" value="UniProtKB-KW"/>
</dbReference>
<dbReference type="PRINTS" id="PR00081">
    <property type="entry name" value="GDHRDH"/>
</dbReference>
<evidence type="ECO:0000313" key="6">
    <source>
        <dbReference type="Proteomes" id="UP000628079"/>
    </source>
</evidence>
<dbReference type="PANTHER" id="PTHR44196">
    <property type="entry name" value="DEHYDROGENASE/REDUCTASE SDR FAMILY MEMBER 7B"/>
    <property type="match status" value="1"/>
</dbReference>
<name>A0A8H9FT93_9MICO</name>
<dbReference type="SMART" id="SM00822">
    <property type="entry name" value="PKS_KR"/>
    <property type="match status" value="1"/>
</dbReference>
<evidence type="ECO:0000256" key="1">
    <source>
        <dbReference type="ARBA" id="ARBA00006484"/>
    </source>
</evidence>
<dbReference type="CDD" id="cd05233">
    <property type="entry name" value="SDR_c"/>
    <property type="match status" value="1"/>
</dbReference>
<dbReference type="AlphaFoldDB" id="A0A8H9FT93"/>
<dbReference type="InterPro" id="IPR057326">
    <property type="entry name" value="KR_dom"/>
</dbReference>
<gene>
    <name evidence="5" type="ORF">GCM10011314_15590</name>
</gene>
<reference evidence="5" key="2">
    <citation type="submission" date="2020-09" db="EMBL/GenBank/DDBJ databases">
        <authorList>
            <person name="Sun Q."/>
            <person name="Zhou Y."/>
        </authorList>
    </citation>
    <scope>NUCLEOTIDE SEQUENCE</scope>
    <source>
        <strain evidence="5">CGMCC 1.10749</strain>
    </source>
</reference>
<dbReference type="PANTHER" id="PTHR44196:SF1">
    <property type="entry name" value="DEHYDROGENASE_REDUCTASE SDR FAMILY MEMBER 7B"/>
    <property type="match status" value="1"/>
</dbReference>
<comment type="caution">
    <text evidence="5">The sequence shown here is derived from an EMBL/GenBank/DDBJ whole genome shotgun (WGS) entry which is preliminary data.</text>
</comment>
<evidence type="ECO:0000256" key="3">
    <source>
        <dbReference type="RuleBase" id="RU000363"/>
    </source>
</evidence>
<dbReference type="PRINTS" id="PR00080">
    <property type="entry name" value="SDRFAMILY"/>
</dbReference>
<dbReference type="EMBL" id="BMEA01000001">
    <property type="protein sequence ID" value="GGB76843.1"/>
    <property type="molecule type" value="Genomic_DNA"/>
</dbReference>
<dbReference type="GO" id="GO:0016020">
    <property type="term" value="C:membrane"/>
    <property type="evidence" value="ECO:0007669"/>
    <property type="project" value="TreeGrafter"/>
</dbReference>
<accession>A0A8H9FT93</accession>
<dbReference type="Pfam" id="PF00106">
    <property type="entry name" value="adh_short"/>
    <property type="match status" value="1"/>
</dbReference>